<feature type="domain" description="CID" evidence="4">
    <location>
        <begin position="284"/>
        <end position="452"/>
    </location>
</feature>
<dbReference type="InterPro" id="IPR006569">
    <property type="entry name" value="CID_dom"/>
</dbReference>
<dbReference type="InterPro" id="IPR036612">
    <property type="entry name" value="KH_dom_type_1_sf"/>
</dbReference>
<evidence type="ECO:0000256" key="1">
    <source>
        <dbReference type="PROSITE-ProRule" id="PRU00117"/>
    </source>
</evidence>
<dbReference type="CDD" id="cd00105">
    <property type="entry name" value="KH-I"/>
    <property type="match status" value="1"/>
</dbReference>
<protein>
    <recommendedName>
        <fullName evidence="4">CID domain-containing protein</fullName>
    </recommendedName>
</protein>
<proteinExistence type="predicted"/>
<dbReference type="SUPFAM" id="SSF48464">
    <property type="entry name" value="ENTH/VHS domain"/>
    <property type="match status" value="1"/>
</dbReference>
<feature type="compositionally biased region" description="Basic and acidic residues" evidence="3">
    <location>
        <begin position="101"/>
        <end position="126"/>
    </location>
</feature>
<evidence type="ECO:0000256" key="3">
    <source>
        <dbReference type="SAM" id="MobiDB-lite"/>
    </source>
</evidence>
<evidence type="ECO:0000256" key="2">
    <source>
        <dbReference type="SAM" id="Coils"/>
    </source>
</evidence>
<dbReference type="Pfam" id="PF00013">
    <property type="entry name" value="KH_1"/>
    <property type="match status" value="1"/>
</dbReference>
<dbReference type="SUPFAM" id="SSF54791">
    <property type="entry name" value="Eukaryotic type KH-domain (KH-domain type I)"/>
    <property type="match status" value="1"/>
</dbReference>
<dbReference type="SMART" id="SM00582">
    <property type="entry name" value="RPR"/>
    <property type="match status" value="1"/>
</dbReference>
<keyword evidence="2" id="KW-0175">Coiled coil</keyword>
<evidence type="ECO:0000259" key="4">
    <source>
        <dbReference type="PROSITE" id="PS51391"/>
    </source>
</evidence>
<sequence length="576" mass="63172">MASATTPDAEVDVADRVGCAKCRWSLGGCGSCRTQPPSDRARCPPLHARPGYVAWAKRNGIVVNARAKAATRARTEKMTEGARKKAKTRETADSDEAEFEEATRAKRATTLEREADRETVNRETAERAVVERTREAAAREAAAREAAAREAAAKQFTVDVDCGRFRSDIVGRHGDNLKVLRFKSGARVQVHPENETMIQVYGTRERIVKAKEAITEALQKAEERAKERAARGTTPVKPKKPALNVMNIVNDMKKPIERDSLEALAALQDRSQTEEAEVAMLDAQSQAAVDDFLGKLSQITRSRQSIFEITSVALAMSSREGVPEAVVSTLREQMSNESTSASTRLTLLFVVDSIAQASNVESRGGSHAVHAMYTRALRKHIADIIKHVIAVIKVDEATEMKGVEVPDGATIGEAHARYRRQAVQKVLAIWEKRGVMGANDITIGKKAISKFRHEHLKKRAREFDARLERQPEAKIKVQSDGLNANEFDDIAAMLGNQYGGIDASGIDLSMLRAKRVDDAADTPASPKHTQKVYMDWDSAPPQGDTGAFETTRLSPGSVRDPKSAHRSFLTESGELD</sequence>
<feature type="coiled-coil region" evidence="2">
    <location>
        <begin position="204"/>
        <end position="231"/>
    </location>
</feature>
<dbReference type="InterPro" id="IPR004087">
    <property type="entry name" value="KH_dom"/>
</dbReference>
<dbReference type="Pfam" id="PF04818">
    <property type="entry name" value="CID"/>
    <property type="match status" value="1"/>
</dbReference>
<feature type="compositionally biased region" description="Basic and acidic residues" evidence="3">
    <location>
        <begin position="73"/>
        <end position="92"/>
    </location>
</feature>
<feature type="region of interest" description="Disordered" evidence="3">
    <location>
        <begin position="519"/>
        <end position="576"/>
    </location>
</feature>
<dbReference type="PROSITE" id="PS50084">
    <property type="entry name" value="KH_TYPE_1"/>
    <property type="match status" value="1"/>
</dbReference>
<dbReference type="Gene3D" id="3.30.1370.10">
    <property type="entry name" value="K Homology domain, type 1"/>
    <property type="match status" value="1"/>
</dbReference>
<dbReference type="Gene3D" id="1.25.40.90">
    <property type="match status" value="1"/>
</dbReference>
<dbReference type="Proteomes" id="UP000195557">
    <property type="component" value="Unassembled WGS sequence"/>
</dbReference>
<feature type="region of interest" description="Disordered" evidence="3">
    <location>
        <begin position="72"/>
        <end position="126"/>
    </location>
</feature>
<reference evidence="5" key="1">
    <citation type="submission" date="2017-04" db="EMBL/GenBank/DDBJ databases">
        <title>Population genomics of picophytoplankton unveils novel chromosome hypervariability.</title>
        <authorList>
            <consortium name="DOE Joint Genome Institute"/>
            <person name="Blanc-Mathieu R."/>
            <person name="Krasovec M."/>
            <person name="Hebrard M."/>
            <person name="Yau S."/>
            <person name="Desgranges E."/>
            <person name="Martin J."/>
            <person name="Schackwitz W."/>
            <person name="Kuo A."/>
            <person name="Salin G."/>
            <person name="Donnadieu C."/>
            <person name="Desdevises Y."/>
            <person name="Sanchez-Ferandin S."/>
            <person name="Moreau H."/>
            <person name="Rivals E."/>
            <person name="Grigoriev I.V."/>
            <person name="Grimsley N."/>
            <person name="Eyre-Walker A."/>
            <person name="Piganeau G."/>
        </authorList>
    </citation>
    <scope>NUCLEOTIDE SEQUENCE [LARGE SCALE GENOMIC DNA]</scope>
    <source>
        <strain evidence="5">RCC 1115</strain>
    </source>
</reference>
<name>A0A1Y5HZ11_OSTTA</name>
<organism evidence="5">
    <name type="scientific">Ostreococcus tauri</name>
    <name type="common">Marine green alga</name>
    <dbReference type="NCBI Taxonomy" id="70448"/>
    <lineage>
        <taxon>Eukaryota</taxon>
        <taxon>Viridiplantae</taxon>
        <taxon>Chlorophyta</taxon>
        <taxon>Mamiellophyceae</taxon>
        <taxon>Mamiellales</taxon>
        <taxon>Bathycoccaceae</taxon>
        <taxon>Ostreococcus</taxon>
    </lineage>
</organism>
<dbReference type="AlphaFoldDB" id="A0A1Y5HZ11"/>
<gene>
    <name evidence="5" type="ORF">BE221DRAFT_142179</name>
</gene>
<dbReference type="PROSITE" id="PS51391">
    <property type="entry name" value="CID"/>
    <property type="match status" value="1"/>
</dbReference>
<dbReference type="EMBL" id="KZ155838">
    <property type="protein sequence ID" value="OUS42509.1"/>
    <property type="molecule type" value="Genomic_DNA"/>
</dbReference>
<dbReference type="SMART" id="SM00322">
    <property type="entry name" value="KH"/>
    <property type="match status" value="1"/>
</dbReference>
<accession>A0A1Y5HZ11</accession>
<evidence type="ECO:0000313" key="5">
    <source>
        <dbReference type="EMBL" id="OUS42509.1"/>
    </source>
</evidence>
<dbReference type="InterPro" id="IPR004088">
    <property type="entry name" value="KH_dom_type_1"/>
</dbReference>
<dbReference type="InterPro" id="IPR008942">
    <property type="entry name" value="ENTH_VHS"/>
</dbReference>
<dbReference type="GO" id="GO:0003723">
    <property type="term" value="F:RNA binding"/>
    <property type="evidence" value="ECO:0007669"/>
    <property type="project" value="UniProtKB-UniRule"/>
</dbReference>
<keyword evidence="1" id="KW-0694">RNA-binding</keyword>